<evidence type="ECO:0000313" key="13">
    <source>
        <dbReference type="Proteomes" id="UP000006334"/>
    </source>
</evidence>
<dbReference type="Proteomes" id="UP000006334">
    <property type="component" value="Unassembled WGS sequence"/>
</dbReference>
<dbReference type="SMART" id="SM00387">
    <property type="entry name" value="HATPase_c"/>
    <property type="match status" value="1"/>
</dbReference>
<evidence type="ECO:0000313" key="12">
    <source>
        <dbReference type="EMBL" id="GAC16876.1"/>
    </source>
</evidence>
<evidence type="ECO:0000256" key="10">
    <source>
        <dbReference type="SAM" id="Phobius"/>
    </source>
</evidence>
<dbReference type="GO" id="GO:0016020">
    <property type="term" value="C:membrane"/>
    <property type="evidence" value="ECO:0007669"/>
    <property type="project" value="UniProtKB-SubCell"/>
</dbReference>
<dbReference type="Pfam" id="PF00512">
    <property type="entry name" value="HisKA"/>
    <property type="match status" value="1"/>
</dbReference>
<evidence type="ECO:0000256" key="2">
    <source>
        <dbReference type="ARBA" id="ARBA00004141"/>
    </source>
</evidence>
<evidence type="ECO:0000256" key="3">
    <source>
        <dbReference type="ARBA" id="ARBA00012438"/>
    </source>
</evidence>
<dbReference type="PANTHER" id="PTHR45528">
    <property type="entry name" value="SENSOR HISTIDINE KINASE CPXA"/>
    <property type="match status" value="1"/>
</dbReference>
<keyword evidence="9 10" id="KW-0472">Membrane</keyword>
<dbReference type="AlphaFoldDB" id="K6XZ13"/>
<dbReference type="InterPro" id="IPR005467">
    <property type="entry name" value="His_kinase_dom"/>
</dbReference>
<comment type="catalytic activity">
    <reaction evidence="1">
        <text>ATP + protein L-histidine = ADP + protein N-phospho-L-histidine.</text>
        <dbReference type="EC" id="2.7.13.3"/>
    </reaction>
</comment>
<organism evidence="12 13">
    <name type="scientific">Aliiglaciecola lipolytica E3</name>
    <dbReference type="NCBI Taxonomy" id="1127673"/>
    <lineage>
        <taxon>Bacteria</taxon>
        <taxon>Pseudomonadati</taxon>
        <taxon>Pseudomonadota</taxon>
        <taxon>Gammaproteobacteria</taxon>
        <taxon>Alteromonadales</taxon>
        <taxon>Alteromonadaceae</taxon>
        <taxon>Aliiglaciecola</taxon>
    </lineage>
</organism>
<dbReference type="eggNOG" id="COG2205">
    <property type="taxonomic scope" value="Bacteria"/>
</dbReference>
<dbReference type="Gene3D" id="1.10.287.130">
    <property type="match status" value="1"/>
</dbReference>
<evidence type="ECO:0000256" key="4">
    <source>
        <dbReference type="ARBA" id="ARBA00022553"/>
    </source>
</evidence>
<proteinExistence type="predicted"/>
<evidence type="ECO:0000256" key="9">
    <source>
        <dbReference type="ARBA" id="ARBA00023136"/>
    </source>
</evidence>
<dbReference type="Gene3D" id="3.30.565.10">
    <property type="entry name" value="Histidine kinase-like ATPase, C-terminal domain"/>
    <property type="match status" value="1"/>
</dbReference>
<dbReference type="InterPro" id="IPR050398">
    <property type="entry name" value="HssS/ArlS-like"/>
</dbReference>
<dbReference type="RefSeq" id="WP_008846678.1">
    <property type="nucleotide sequence ID" value="NZ_BAEN01000076.1"/>
</dbReference>
<keyword evidence="13" id="KW-1185">Reference proteome</keyword>
<feature type="domain" description="Histidine kinase" evidence="11">
    <location>
        <begin position="266"/>
        <end position="473"/>
    </location>
</feature>
<dbReference type="InterPro" id="IPR036097">
    <property type="entry name" value="HisK_dim/P_sf"/>
</dbReference>
<dbReference type="InterPro" id="IPR003661">
    <property type="entry name" value="HisK_dim/P_dom"/>
</dbReference>
<dbReference type="SMART" id="SM00388">
    <property type="entry name" value="HisKA"/>
    <property type="match status" value="1"/>
</dbReference>
<comment type="subcellular location">
    <subcellularLocation>
        <location evidence="2">Membrane</location>
        <topology evidence="2">Multi-pass membrane protein</topology>
    </subcellularLocation>
</comment>
<dbReference type="GO" id="GO:0000155">
    <property type="term" value="F:phosphorelay sensor kinase activity"/>
    <property type="evidence" value="ECO:0007669"/>
    <property type="project" value="InterPro"/>
</dbReference>
<sequence length="473" mass="54161">MTSFSIRKRLVRSLSISLTLVMMVILLATDVAVDTWIHAEFDRAMRTKANLLSTLVEEDFETIEFDFAGEFMPEFEGETDPEYYQLWRDNKIFERSDTLDLFAMKSLPLVELKVGKELINDITLPDGRSGRIIYIHFMPQVDSDDRDVYLAKMKQSGKKQKSMTIAYAMSSEKLNFIAWLIDISFLVAAILVAIMVGFLVKRTVNKGFKPLEEFTQNIKQVSLANKETELSLSVEIEELVPIQHSINSFIVENRALYIKEQRLTSDIAHELKTPIAELINLTEVSIKFPNDPTLNSSYKPEVLEISKRLQAVVDNILMFHRYTNEHFEKHDVFNVEQVIRRMVEKSNRDIEIIIDDGLEPVNCNLFAFESIFQNLINNAQSYSPENSKITIRLSLYANNELQISISNQCEPVLSQSDLDYIFDPLWQKDCARTSTENYGLGLAIVKTFCNALGGKITARVTDDEVTFMVTIPV</sequence>
<dbReference type="STRING" id="1127673.GLIP_4265"/>
<evidence type="ECO:0000256" key="7">
    <source>
        <dbReference type="ARBA" id="ARBA00022777"/>
    </source>
</evidence>
<keyword evidence="8 10" id="KW-1133">Transmembrane helix</keyword>
<dbReference type="SUPFAM" id="SSF47384">
    <property type="entry name" value="Homodimeric domain of signal transducing histidine kinase"/>
    <property type="match status" value="1"/>
</dbReference>
<evidence type="ECO:0000256" key="1">
    <source>
        <dbReference type="ARBA" id="ARBA00000085"/>
    </source>
</evidence>
<reference evidence="12 13" key="1">
    <citation type="journal article" date="2017" name="Antonie Van Leeuwenhoek">
        <title>Rhizobium rhizosphaerae sp. nov., a novel species isolated from rice rhizosphere.</title>
        <authorList>
            <person name="Zhao J.J."/>
            <person name="Zhang J."/>
            <person name="Zhang R.J."/>
            <person name="Zhang C.W."/>
            <person name="Yin H.Q."/>
            <person name="Zhang X.X."/>
        </authorList>
    </citation>
    <scope>NUCLEOTIDE SEQUENCE [LARGE SCALE GENOMIC DNA]</scope>
    <source>
        <strain evidence="12 13">E3</strain>
    </source>
</reference>
<comment type="caution">
    <text evidence="12">The sequence shown here is derived from an EMBL/GenBank/DDBJ whole genome shotgun (WGS) entry which is preliminary data.</text>
</comment>
<dbReference type="CDD" id="cd00082">
    <property type="entry name" value="HisKA"/>
    <property type="match status" value="1"/>
</dbReference>
<dbReference type="EMBL" id="BAEN01000076">
    <property type="protein sequence ID" value="GAC16876.1"/>
    <property type="molecule type" value="Genomic_DNA"/>
</dbReference>
<evidence type="ECO:0000256" key="5">
    <source>
        <dbReference type="ARBA" id="ARBA00022679"/>
    </source>
</evidence>
<keyword evidence="7" id="KW-0418">Kinase</keyword>
<dbReference type="PROSITE" id="PS50109">
    <property type="entry name" value="HIS_KIN"/>
    <property type="match status" value="1"/>
</dbReference>
<dbReference type="SUPFAM" id="SSF55874">
    <property type="entry name" value="ATPase domain of HSP90 chaperone/DNA topoisomerase II/histidine kinase"/>
    <property type="match status" value="1"/>
</dbReference>
<dbReference type="InterPro" id="IPR036890">
    <property type="entry name" value="HATPase_C_sf"/>
</dbReference>
<dbReference type="OrthoDB" id="9804645at2"/>
<protein>
    <recommendedName>
        <fullName evidence="3">histidine kinase</fullName>
        <ecNumber evidence="3">2.7.13.3</ecNumber>
    </recommendedName>
</protein>
<evidence type="ECO:0000259" key="11">
    <source>
        <dbReference type="PROSITE" id="PS50109"/>
    </source>
</evidence>
<keyword evidence="6 10" id="KW-0812">Transmembrane</keyword>
<keyword evidence="5" id="KW-0808">Transferase</keyword>
<dbReference type="EC" id="2.7.13.3" evidence="3"/>
<dbReference type="PANTHER" id="PTHR45528:SF12">
    <property type="entry name" value="SENSOR HISTIDINE KINASE ARSS"/>
    <property type="match status" value="1"/>
</dbReference>
<feature type="transmembrane region" description="Helical" evidence="10">
    <location>
        <begin position="176"/>
        <end position="200"/>
    </location>
</feature>
<gene>
    <name evidence="12" type="ORF">GLIP_4265</name>
</gene>
<keyword evidence="4" id="KW-0597">Phosphoprotein</keyword>
<dbReference type="InterPro" id="IPR003594">
    <property type="entry name" value="HATPase_dom"/>
</dbReference>
<accession>K6XZ13</accession>
<dbReference type="Pfam" id="PF02518">
    <property type="entry name" value="HATPase_c"/>
    <property type="match status" value="1"/>
</dbReference>
<evidence type="ECO:0000256" key="6">
    <source>
        <dbReference type="ARBA" id="ARBA00022692"/>
    </source>
</evidence>
<evidence type="ECO:0000256" key="8">
    <source>
        <dbReference type="ARBA" id="ARBA00022989"/>
    </source>
</evidence>
<name>K6XZ13_9ALTE</name>